<feature type="coiled-coil region" evidence="1">
    <location>
        <begin position="192"/>
        <end position="304"/>
    </location>
</feature>
<evidence type="ECO:0000313" key="3">
    <source>
        <dbReference type="Proteomes" id="UP000325440"/>
    </source>
</evidence>
<proteinExistence type="predicted"/>
<name>A0A5E4M550_9HEMI</name>
<reference evidence="2 3" key="1">
    <citation type="submission" date="2019-08" db="EMBL/GenBank/DDBJ databases">
        <authorList>
            <person name="Alioto T."/>
            <person name="Alioto T."/>
            <person name="Gomez Garrido J."/>
        </authorList>
    </citation>
    <scope>NUCLEOTIDE SEQUENCE [LARGE SCALE GENOMIC DNA]</scope>
</reference>
<feature type="coiled-coil region" evidence="1">
    <location>
        <begin position="108"/>
        <end position="163"/>
    </location>
</feature>
<gene>
    <name evidence="2" type="ORF">CINCED_3A004195</name>
</gene>
<keyword evidence="3" id="KW-1185">Reference proteome</keyword>
<dbReference type="Proteomes" id="UP000325440">
    <property type="component" value="Unassembled WGS sequence"/>
</dbReference>
<protein>
    <submittedName>
        <fullName evidence="2">Uncharacterized protein</fullName>
    </submittedName>
</protein>
<dbReference type="EMBL" id="CABPRJ010000017">
    <property type="protein sequence ID" value="VVC25672.1"/>
    <property type="molecule type" value="Genomic_DNA"/>
</dbReference>
<organism evidence="2 3">
    <name type="scientific">Cinara cedri</name>
    <dbReference type="NCBI Taxonomy" id="506608"/>
    <lineage>
        <taxon>Eukaryota</taxon>
        <taxon>Metazoa</taxon>
        <taxon>Ecdysozoa</taxon>
        <taxon>Arthropoda</taxon>
        <taxon>Hexapoda</taxon>
        <taxon>Insecta</taxon>
        <taxon>Pterygota</taxon>
        <taxon>Neoptera</taxon>
        <taxon>Paraneoptera</taxon>
        <taxon>Hemiptera</taxon>
        <taxon>Sternorrhyncha</taxon>
        <taxon>Aphidomorpha</taxon>
        <taxon>Aphidoidea</taxon>
        <taxon>Aphididae</taxon>
        <taxon>Lachninae</taxon>
        <taxon>Cinara</taxon>
    </lineage>
</organism>
<evidence type="ECO:0000313" key="2">
    <source>
        <dbReference type="EMBL" id="VVC25672.1"/>
    </source>
</evidence>
<keyword evidence="1" id="KW-0175">Coiled coil</keyword>
<feature type="coiled-coil region" evidence="1">
    <location>
        <begin position="33"/>
        <end position="67"/>
    </location>
</feature>
<dbReference type="AlphaFoldDB" id="A0A5E4M550"/>
<dbReference type="OrthoDB" id="6599031at2759"/>
<sequence>MICFENSCCQKLLREAEKTIARQHEQLCEYKKKVDTYNEVVNEKNRLQELVNEFEQWKKNVEVTRRTTFNELNKSFEDQGEKLKLTEINWQSKYCKLKKANDCITNQLNTLKSNERILQIKLENSENNLTCLQKEMISVKSELEETNCLIRKLKAKLKIKEEEICDKRQKVEECTKTCSLLNDANRSVAMDLKCIQEKLDNLKLSVTRTEEKFKLERDRLSNDFMMKCKALNDLEVRYNEANSNIDSYKCKIKTLMTTLMALKDASLTKYNEIRNVVKKLIEENNKKETKLSVLKNKNNQLQWENESIVTTIDTQKKKLQEQECRLKKYAILSKKMDQMKLKRKNSSNVRCGDQINFKTDVCCVSSEKIKSMAPICKPKNCVTNNNNVSMKPQNALLEQLDKLQNDVNQLIRNI</sequence>
<accession>A0A5E4M550</accession>
<evidence type="ECO:0000256" key="1">
    <source>
        <dbReference type="SAM" id="Coils"/>
    </source>
</evidence>